<dbReference type="Pfam" id="PF00563">
    <property type="entry name" value="EAL"/>
    <property type="match status" value="1"/>
</dbReference>
<feature type="transmembrane region" description="Helical" evidence="1">
    <location>
        <begin position="170"/>
        <end position="189"/>
    </location>
</feature>
<dbReference type="Gene3D" id="3.30.70.270">
    <property type="match status" value="1"/>
</dbReference>
<dbReference type="AlphaFoldDB" id="A0A2W5KNX3"/>
<feature type="transmembrane region" description="Helical" evidence="1">
    <location>
        <begin position="30"/>
        <end position="48"/>
    </location>
</feature>
<evidence type="ECO:0000256" key="1">
    <source>
        <dbReference type="SAM" id="Phobius"/>
    </source>
</evidence>
<evidence type="ECO:0000313" key="4">
    <source>
        <dbReference type="EMBL" id="PZQ17739.1"/>
    </source>
</evidence>
<dbReference type="InterPro" id="IPR052155">
    <property type="entry name" value="Biofilm_reg_signaling"/>
</dbReference>
<dbReference type="PANTHER" id="PTHR44757">
    <property type="entry name" value="DIGUANYLATE CYCLASE DGCP"/>
    <property type="match status" value="1"/>
</dbReference>
<feature type="transmembrane region" description="Helical" evidence="1">
    <location>
        <begin position="146"/>
        <end position="164"/>
    </location>
</feature>
<reference evidence="4 5" key="1">
    <citation type="submission" date="2017-08" db="EMBL/GenBank/DDBJ databases">
        <title>Infants hospitalized years apart are colonized by the same room-sourced microbial strains.</title>
        <authorList>
            <person name="Brooks B."/>
            <person name="Olm M.R."/>
            <person name="Firek B.A."/>
            <person name="Baker R."/>
            <person name="Thomas B.C."/>
            <person name="Morowitz M.J."/>
            <person name="Banfield J.F."/>
        </authorList>
    </citation>
    <scope>NUCLEOTIDE SEQUENCE [LARGE SCALE GENOMIC DNA]</scope>
    <source>
        <strain evidence="4">S2_005_003_R2_43</strain>
    </source>
</reference>
<feature type="domain" description="EAL" evidence="2">
    <location>
        <begin position="387"/>
        <end position="636"/>
    </location>
</feature>
<dbReference type="Pfam" id="PF00990">
    <property type="entry name" value="GGDEF"/>
    <property type="match status" value="1"/>
</dbReference>
<dbReference type="Proteomes" id="UP000249577">
    <property type="component" value="Unassembled WGS sequence"/>
</dbReference>
<dbReference type="SUPFAM" id="SSF55073">
    <property type="entry name" value="Nucleotide cyclase"/>
    <property type="match status" value="1"/>
</dbReference>
<dbReference type="PROSITE" id="PS50883">
    <property type="entry name" value="EAL"/>
    <property type="match status" value="1"/>
</dbReference>
<dbReference type="InterPro" id="IPR035919">
    <property type="entry name" value="EAL_sf"/>
</dbReference>
<dbReference type="InterPro" id="IPR043128">
    <property type="entry name" value="Rev_trsase/Diguanyl_cyclase"/>
</dbReference>
<dbReference type="Gene3D" id="3.20.20.450">
    <property type="entry name" value="EAL domain"/>
    <property type="match status" value="1"/>
</dbReference>
<dbReference type="CDD" id="cd01949">
    <property type="entry name" value="GGDEF"/>
    <property type="match status" value="1"/>
</dbReference>
<keyword evidence="1" id="KW-0812">Transmembrane</keyword>
<name>A0A2W5KNX3_ANCNO</name>
<evidence type="ECO:0000313" key="5">
    <source>
        <dbReference type="Proteomes" id="UP000249577"/>
    </source>
</evidence>
<gene>
    <name evidence="4" type="ORF">DI565_03075</name>
</gene>
<feature type="transmembrane region" description="Helical" evidence="1">
    <location>
        <begin position="54"/>
        <end position="74"/>
    </location>
</feature>
<dbReference type="NCBIfam" id="TIGR00254">
    <property type="entry name" value="GGDEF"/>
    <property type="match status" value="1"/>
</dbReference>
<dbReference type="EMBL" id="QFPN01000002">
    <property type="protein sequence ID" value="PZQ17739.1"/>
    <property type="molecule type" value="Genomic_DNA"/>
</dbReference>
<feature type="domain" description="GGDEF" evidence="3">
    <location>
        <begin position="245"/>
        <end position="378"/>
    </location>
</feature>
<evidence type="ECO:0000259" key="2">
    <source>
        <dbReference type="PROSITE" id="PS50883"/>
    </source>
</evidence>
<feature type="transmembrane region" description="Helical" evidence="1">
    <location>
        <begin position="95"/>
        <end position="117"/>
    </location>
</feature>
<comment type="caution">
    <text evidence="4">The sequence shown here is derived from an EMBL/GenBank/DDBJ whole genome shotgun (WGS) entry which is preliminary data.</text>
</comment>
<proteinExistence type="predicted"/>
<sequence length="648" mass="70694">MSTAHRPTPDADPFRSVLLRAQVAAYSRQVPLLYAMLCMSSFAVAAVHYGVAPIALVVAAPAVLLTFCAVRFYVWRRRRERVPGAEEARRMLRSANVIGPVLGLCFLVWAIALFGYGDAFQKAHVIFFCGFTVLGCIFCQMHVRTAALGVTLTIIPALTVFLLLQGQPTLAAIALNLAAVCVAMVRMLLVHSSSFDSMVALQAETERLSEENRRLALADSLTGLPNRRLFFEAIEKRAASDPARRSCVIGLIDLDGFKPVNDLHGHATGDRVLVEIGRRLQSLEIEHVSFARLGGDEFGVFVDVELDQEATLQLGERICDALGAPVALEGVLIELSASIGFAASRDELASIERLYERADYALYHAKHHRRGRTVLFSAEHETAIRRVGLIEQALRRADLAEEMSLLFQPVVDVAARQTVAFEALARWRCPDLGAVSPAEFIPIAERTDLINRVTRTLLAKALDVAETLPPGMRVSFNLSARDLTPEAILGIVHVVQASRVSPSRLAFEVTETAAMRDFAVAEGALATLRALGAKIALDDFGSGYSSLNAVRRLTLDAIKVDRGFSVDIERDETARDIVKTVIDLCRNLKLGCVVEGVETEGQARILRSLGCTAIQGYLYSKPLSAAEIPAYLERETRQTIPGRVAAPA</sequence>
<dbReference type="InterPro" id="IPR001633">
    <property type="entry name" value="EAL_dom"/>
</dbReference>
<dbReference type="PROSITE" id="PS50887">
    <property type="entry name" value="GGDEF"/>
    <property type="match status" value="1"/>
</dbReference>
<dbReference type="CDD" id="cd01948">
    <property type="entry name" value="EAL"/>
    <property type="match status" value="1"/>
</dbReference>
<dbReference type="InterPro" id="IPR029787">
    <property type="entry name" value="Nucleotide_cyclase"/>
</dbReference>
<keyword evidence="1" id="KW-1133">Transmembrane helix</keyword>
<dbReference type="PANTHER" id="PTHR44757:SF2">
    <property type="entry name" value="BIOFILM ARCHITECTURE MAINTENANCE PROTEIN MBAA"/>
    <property type="match status" value="1"/>
</dbReference>
<organism evidence="4 5">
    <name type="scientific">Ancylobacter novellus</name>
    <name type="common">Thiobacillus novellus</name>
    <dbReference type="NCBI Taxonomy" id="921"/>
    <lineage>
        <taxon>Bacteria</taxon>
        <taxon>Pseudomonadati</taxon>
        <taxon>Pseudomonadota</taxon>
        <taxon>Alphaproteobacteria</taxon>
        <taxon>Hyphomicrobiales</taxon>
        <taxon>Xanthobacteraceae</taxon>
        <taxon>Ancylobacter</taxon>
    </lineage>
</organism>
<protein>
    <submittedName>
        <fullName evidence="4">GGDEF-domain containing protein</fullName>
    </submittedName>
</protein>
<dbReference type="SMART" id="SM00267">
    <property type="entry name" value="GGDEF"/>
    <property type="match status" value="1"/>
</dbReference>
<dbReference type="InterPro" id="IPR000160">
    <property type="entry name" value="GGDEF_dom"/>
</dbReference>
<evidence type="ECO:0000259" key="3">
    <source>
        <dbReference type="PROSITE" id="PS50887"/>
    </source>
</evidence>
<dbReference type="SMART" id="SM00052">
    <property type="entry name" value="EAL"/>
    <property type="match status" value="1"/>
</dbReference>
<keyword evidence="1" id="KW-0472">Membrane</keyword>
<accession>A0A2W5KNX3</accession>
<dbReference type="SUPFAM" id="SSF141868">
    <property type="entry name" value="EAL domain-like"/>
    <property type="match status" value="1"/>
</dbReference>